<gene>
    <name evidence="1" type="ORF">EVAR_83864_1</name>
</gene>
<comment type="caution">
    <text evidence="1">The sequence shown here is derived from an EMBL/GenBank/DDBJ whole genome shotgun (WGS) entry which is preliminary data.</text>
</comment>
<dbReference type="AlphaFoldDB" id="A0A4C1UR83"/>
<proteinExistence type="predicted"/>
<evidence type="ECO:0000313" key="1">
    <source>
        <dbReference type="EMBL" id="GBP28965.1"/>
    </source>
</evidence>
<sequence>MSKLKTCSEVDNNTAYATERDVESGSRPTADELQYFAPHFKEVGVTRYLYASGVATRALFTRRASSFPRLARPRPALSLRQLTFGLVTSLHLHKPTSPPHSFNKLCRLSAPPRTPAPRKQISHILNFSRDR</sequence>
<evidence type="ECO:0000313" key="2">
    <source>
        <dbReference type="Proteomes" id="UP000299102"/>
    </source>
</evidence>
<accession>A0A4C1UR83</accession>
<reference evidence="1 2" key="1">
    <citation type="journal article" date="2019" name="Commun. Biol.">
        <title>The bagworm genome reveals a unique fibroin gene that provides high tensile strength.</title>
        <authorList>
            <person name="Kono N."/>
            <person name="Nakamura H."/>
            <person name="Ohtoshi R."/>
            <person name="Tomita M."/>
            <person name="Numata K."/>
            <person name="Arakawa K."/>
        </authorList>
    </citation>
    <scope>NUCLEOTIDE SEQUENCE [LARGE SCALE GENOMIC DNA]</scope>
</reference>
<name>A0A4C1UR83_EUMVA</name>
<dbReference type="EMBL" id="BGZK01000214">
    <property type="protein sequence ID" value="GBP28965.1"/>
    <property type="molecule type" value="Genomic_DNA"/>
</dbReference>
<dbReference type="Proteomes" id="UP000299102">
    <property type="component" value="Unassembled WGS sequence"/>
</dbReference>
<protein>
    <submittedName>
        <fullName evidence="1">Uncharacterized protein</fullName>
    </submittedName>
</protein>
<keyword evidence="2" id="KW-1185">Reference proteome</keyword>
<organism evidence="1 2">
    <name type="scientific">Eumeta variegata</name>
    <name type="common">Bagworm moth</name>
    <name type="synonym">Eumeta japonica</name>
    <dbReference type="NCBI Taxonomy" id="151549"/>
    <lineage>
        <taxon>Eukaryota</taxon>
        <taxon>Metazoa</taxon>
        <taxon>Ecdysozoa</taxon>
        <taxon>Arthropoda</taxon>
        <taxon>Hexapoda</taxon>
        <taxon>Insecta</taxon>
        <taxon>Pterygota</taxon>
        <taxon>Neoptera</taxon>
        <taxon>Endopterygota</taxon>
        <taxon>Lepidoptera</taxon>
        <taxon>Glossata</taxon>
        <taxon>Ditrysia</taxon>
        <taxon>Tineoidea</taxon>
        <taxon>Psychidae</taxon>
        <taxon>Oiketicinae</taxon>
        <taxon>Eumeta</taxon>
    </lineage>
</organism>